<gene>
    <name evidence="2" type="ORF">AVDCRST_MAG10-1411</name>
</gene>
<organism evidence="2">
    <name type="scientific">uncultured Acidimicrobiales bacterium</name>
    <dbReference type="NCBI Taxonomy" id="310071"/>
    <lineage>
        <taxon>Bacteria</taxon>
        <taxon>Bacillati</taxon>
        <taxon>Actinomycetota</taxon>
        <taxon>Acidimicrobiia</taxon>
        <taxon>Acidimicrobiales</taxon>
        <taxon>environmental samples</taxon>
    </lineage>
</organism>
<dbReference type="AlphaFoldDB" id="A0A6J4HXV1"/>
<proteinExistence type="predicted"/>
<feature type="region of interest" description="Disordered" evidence="1">
    <location>
        <begin position="1"/>
        <end position="99"/>
    </location>
</feature>
<evidence type="ECO:0000313" key="2">
    <source>
        <dbReference type="EMBL" id="CAA9237093.1"/>
    </source>
</evidence>
<name>A0A6J4HXV1_9ACTN</name>
<sequence length="99" mass="9994">ARAWAQHASSGRHRKPPGRAPGVAAAGGGGRGDRCGAAGPGGVSGAGPAGRRDRPHQRGWRPGPPGRHGRPGCRPGARRSASPGHAARTLASLHRDDQL</sequence>
<feature type="non-terminal residue" evidence="2">
    <location>
        <position position="1"/>
    </location>
</feature>
<accession>A0A6J4HXV1</accession>
<feature type="compositionally biased region" description="Gly residues" evidence="1">
    <location>
        <begin position="38"/>
        <end position="48"/>
    </location>
</feature>
<reference evidence="2" key="1">
    <citation type="submission" date="2020-02" db="EMBL/GenBank/DDBJ databases">
        <authorList>
            <person name="Meier V. D."/>
        </authorList>
    </citation>
    <scope>NUCLEOTIDE SEQUENCE</scope>
    <source>
        <strain evidence="2">AVDCRST_MAG10</strain>
    </source>
</reference>
<feature type="non-terminal residue" evidence="2">
    <location>
        <position position="99"/>
    </location>
</feature>
<evidence type="ECO:0000256" key="1">
    <source>
        <dbReference type="SAM" id="MobiDB-lite"/>
    </source>
</evidence>
<protein>
    <submittedName>
        <fullName evidence="2">Uncharacterized protein</fullName>
    </submittedName>
</protein>
<dbReference type="EMBL" id="CADCTB010000095">
    <property type="protein sequence ID" value="CAA9237093.1"/>
    <property type="molecule type" value="Genomic_DNA"/>
</dbReference>